<name>A0ABU2B7R7_9CORY</name>
<dbReference type="EMBL" id="JAVDYF010000001">
    <property type="protein sequence ID" value="MDR7354662.1"/>
    <property type="molecule type" value="Genomic_DNA"/>
</dbReference>
<keyword evidence="2" id="KW-1185">Reference proteome</keyword>
<organism evidence="1 2">
    <name type="scientific">Corynebacterium felinum</name>
    <dbReference type="NCBI Taxonomy" id="131318"/>
    <lineage>
        <taxon>Bacteria</taxon>
        <taxon>Bacillati</taxon>
        <taxon>Actinomycetota</taxon>
        <taxon>Actinomycetes</taxon>
        <taxon>Mycobacteriales</taxon>
        <taxon>Corynebacteriaceae</taxon>
        <taxon>Corynebacterium</taxon>
    </lineage>
</organism>
<evidence type="ECO:0000313" key="2">
    <source>
        <dbReference type="Proteomes" id="UP001183619"/>
    </source>
</evidence>
<comment type="caution">
    <text evidence="1">The sequence shown here is derived from an EMBL/GenBank/DDBJ whole genome shotgun (WGS) entry which is preliminary data.</text>
</comment>
<evidence type="ECO:0000313" key="1">
    <source>
        <dbReference type="EMBL" id="MDR7354662.1"/>
    </source>
</evidence>
<reference evidence="1 2" key="1">
    <citation type="submission" date="2023-07" db="EMBL/GenBank/DDBJ databases">
        <title>Sequencing the genomes of 1000 actinobacteria strains.</title>
        <authorList>
            <person name="Klenk H.-P."/>
        </authorList>
    </citation>
    <scope>NUCLEOTIDE SEQUENCE [LARGE SCALE GENOMIC DNA]</scope>
    <source>
        <strain evidence="1 2">DSM 44508</strain>
    </source>
</reference>
<accession>A0ABU2B7R7</accession>
<protein>
    <submittedName>
        <fullName evidence="1">Uncharacterized protein</fullName>
    </submittedName>
</protein>
<sequence length="56" mass="6348">MMPADREAKVAAKKFRQQHNLGNQPLGDLAELIQRTTGHDGCSLRCALLRYWSDHV</sequence>
<gene>
    <name evidence="1" type="ORF">J2S37_001200</name>
</gene>
<dbReference type="Proteomes" id="UP001183619">
    <property type="component" value="Unassembled WGS sequence"/>
</dbReference>
<proteinExistence type="predicted"/>